<reference evidence="2" key="3">
    <citation type="submission" date="2021-02" db="EMBL/GenBank/DDBJ databases">
        <authorList>
            <person name="Dover N."/>
            <person name="Barash J.R."/>
            <person name="Bell J.M."/>
            <person name="Sylvester M.D."/>
            <person name="Arnon S."/>
        </authorList>
    </citation>
    <scope>NUCLEOTIDE SEQUENCE</scope>
    <source>
        <strain evidence="2">IBCA10-7060</strain>
    </source>
</reference>
<dbReference type="Proteomes" id="UP000473887">
    <property type="component" value="Unassembled WGS sequence"/>
</dbReference>
<dbReference type="EMBL" id="SGKC01000001">
    <property type="protein sequence ID" value="NEZ90595.1"/>
    <property type="molecule type" value="Genomic_DNA"/>
</dbReference>
<evidence type="ECO:0000313" key="4">
    <source>
        <dbReference type="Proteomes" id="UP000663464"/>
    </source>
</evidence>
<dbReference type="Proteomes" id="UP000663464">
    <property type="component" value="Chromosome"/>
</dbReference>
<sequence>MSSYHLNIKGPMGLSDYSSINDYINILDSKDEVIIEMNCEERQNMDIICNMLERSNFEINKKDILEENYYIEAYKK</sequence>
<evidence type="ECO:0000313" key="1">
    <source>
        <dbReference type="EMBL" id="NEZ90595.1"/>
    </source>
</evidence>
<gene>
    <name evidence="1" type="ORF">EXM69_01165</name>
    <name evidence="2" type="ORF">JQS73_18985</name>
</gene>
<evidence type="ECO:0000313" key="3">
    <source>
        <dbReference type="Proteomes" id="UP000473887"/>
    </source>
</evidence>
<reference evidence="1 3" key="2">
    <citation type="submission" date="2019-02" db="EMBL/GenBank/DDBJ databases">
        <title>Genome sequencing of Clostridium botulinum clinical isolates.</title>
        <authorList>
            <person name="Brunt J."/>
            <person name="Van Vliet A.H.M."/>
            <person name="Stringer S.C."/>
            <person name="Grant K.A."/>
            <person name="Carter A.C."/>
            <person name="Peck M.W."/>
        </authorList>
    </citation>
    <scope>NUCLEOTIDE SEQUENCE [LARGE SCALE GENOMIC DNA]</scope>
    <source>
        <strain evidence="1 3">H142660711</strain>
    </source>
</reference>
<dbReference type="RefSeq" id="WP_003360165.1">
    <property type="nucleotide sequence ID" value="NZ_AP025140.1"/>
</dbReference>
<evidence type="ECO:0000313" key="2">
    <source>
        <dbReference type="EMBL" id="QRI53454.1"/>
    </source>
</evidence>
<proteinExistence type="predicted"/>
<protein>
    <submittedName>
        <fullName evidence="1">Uncharacterized protein</fullName>
    </submittedName>
</protein>
<dbReference type="AlphaFoldDB" id="A0A0A2HDA3"/>
<reference evidence="2 4" key="1">
    <citation type="journal article" date="2014" name="J. Infect. Dis.">
        <title>Molecular characterization of a novel botulinum neurotoxin type H gene.</title>
        <authorList>
            <person name="Dover N."/>
            <person name="Barash J.R."/>
            <person name="Hill K.K."/>
            <person name="Xie G."/>
            <person name="Arnon S.S."/>
        </authorList>
    </citation>
    <scope>NUCLEOTIDE SEQUENCE [LARGE SCALE GENOMIC DNA]</scope>
    <source>
        <strain evidence="2 4">IBCA10-7060</strain>
    </source>
</reference>
<accession>A0A0A2HDA3</accession>
<dbReference type="EMBL" id="CP069280">
    <property type="protein sequence ID" value="QRI53454.1"/>
    <property type="molecule type" value="Genomic_DNA"/>
</dbReference>
<name>A0A0A2HDA3_CLOBO</name>
<organism evidence="1 3">
    <name type="scientific">Clostridium botulinum</name>
    <dbReference type="NCBI Taxonomy" id="1491"/>
    <lineage>
        <taxon>Bacteria</taxon>
        <taxon>Bacillati</taxon>
        <taxon>Bacillota</taxon>
        <taxon>Clostridia</taxon>
        <taxon>Eubacteriales</taxon>
        <taxon>Clostridiaceae</taxon>
        <taxon>Clostridium</taxon>
    </lineage>
</organism>